<accession>A0A1K0G2W7</accession>
<dbReference type="PROSITE" id="PS51257">
    <property type="entry name" value="PROKAR_LIPOPROTEIN"/>
    <property type="match status" value="1"/>
</dbReference>
<comment type="caution">
    <text evidence="3">The sequence shown here is derived from an EMBL/GenBank/DDBJ whole genome shotgun (WGS) entry which is preliminary data.</text>
</comment>
<dbReference type="Proteomes" id="UP000182486">
    <property type="component" value="Unassembled WGS sequence"/>
</dbReference>
<evidence type="ECO:0000313" key="3">
    <source>
        <dbReference type="EMBL" id="OJF11634.1"/>
    </source>
</evidence>
<evidence type="ECO:0000256" key="2">
    <source>
        <dbReference type="SAM" id="SignalP"/>
    </source>
</evidence>
<name>A0A1K0G2W7_9ACTN</name>
<reference evidence="3 4" key="1">
    <citation type="submission" date="2016-09" db="EMBL/GenBank/DDBJ databases">
        <title>Couchioplanes caeruleus draft genome sequence.</title>
        <authorList>
            <person name="Sheehan J."/>
            <person name="Caffrey P."/>
        </authorList>
    </citation>
    <scope>NUCLEOTIDE SEQUENCE [LARGE SCALE GENOMIC DNA]</scope>
    <source>
        <strain evidence="3 4">DSM 43634</strain>
    </source>
</reference>
<dbReference type="EMBL" id="MEIA01000294">
    <property type="protein sequence ID" value="OJF11634.1"/>
    <property type="molecule type" value="Genomic_DNA"/>
</dbReference>
<gene>
    <name evidence="3" type="ORF">BG844_25160</name>
</gene>
<evidence type="ECO:0000313" key="4">
    <source>
        <dbReference type="Proteomes" id="UP000182486"/>
    </source>
</evidence>
<evidence type="ECO:0008006" key="5">
    <source>
        <dbReference type="Google" id="ProtNLM"/>
    </source>
</evidence>
<dbReference type="AlphaFoldDB" id="A0A1K0G2W7"/>
<protein>
    <recommendedName>
        <fullName evidence="5">Lipoprotein</fullName>
    </recommendedName>
</protein>
<keyword evidence="2" id="KW-0732">Signal</keyword>
<evidence type="ECO:0000256" key="1">
    <source>
        <dbReference type="SAM" id="MobiDB-lite"/>
    </source>
</evidence>
<feature type="chain" id="PRO_5038617914" description="Lipoprotein" evidence="2">
    <location>
        <begin position="23"/>
        <end position="324"/>
    </location>
</feature>
<keyword evidence="4" id="KW-1185">Reference proteome</keyword>
<feature type="signal peptide" evidence="2">
    <location>
        <begin position="1"/>
        <end position="22"/>
    </location>
</feature>
<sequence>MVRRIAYCLIAVVLAVSGCADGGGPALPAVSRIPVPSAGVAAPLPLDDYWPSPEQEDTLIRAKRLIADKCMADFGLDLSGLPAFPPSAMTMTRLRRAQLLDETLASRYGYHYDRYPEAPTQDGPGDRSSGGPAQRPDPAAVQVFLGRTREYGGRAVPAGGCRDRAEGELTRGAPWPDPQPGPEGVLSMRDEVSLENFLLGLRYQAYESALRDPRLEEAADRWSSCMARSGYRYPHPAAAVEDKRWDTDGKDITRPETDAATTDVRCRVTVNYLGIQEALQAAYETRLVGEHAEPLRLMKQNLEIRLRNAATAPEPAPEPRRHGA</sequence>
<dbReference type="RefSeq" id="WP_071807858.1">
    <property type="nucleotide sequence ID" value="NZ_MEIA01000294.1"/>
</dbReference>
<feature type="region of interest" description="Disordered" evidence="1">
    <location>
        <begin position="113"/>
        <end position="137"/>
    </location>
</feature>
<organism evidence="3 4">
    <name type="scientific">Couchioplanes caeruleus subsp. caeruleus</name>
    <dbReference type="NCBI Taxonomy" id="56427"/>
    <lineage>
        <taxon>Bacteria</taxon>
        <taxon>Bacillati</taxon>
        <taxon>Actinomycetota</taxon>
        <taxon>Actinomycetes</taxon>
        <taxon>Micromonosporales</taxon>
        <taxon>Micromonosporaceae</taxon>
        <taxon>Couchioplanes</taxon>
    </lineage>
</organism>
<proteinExistence type="predicted"/>